<dbReference type="AlphaFoldDB" id="A0AAQ3NFD9"/>
<evidence type="ECO:0000313" key="2">
    <source>
        <dbReference type="Proteomes" id="UP001374535"/>
    </source>
</evidence>
<dbReference type="EMBL" id="CP144695">
    <property type="protein sequence ID" value="WVZ07043.1"/>
    <property type="molecule type" value="Genomic_DNA"/>
</dbReference>
<proteinExistence type="predicted"/>
<protein>
    <submittedName>
        <fullName evidence="1">Uncharacterized protein</fullName>
    </submittedName>
</protein>
<gene>
    <name evidence="1" type="ORF">V8G54_020389</name>
</gene>
<name>A0AAQ3NFD9_VIGMU</name>
<organism evidence="1 2">
    <name type="scientific">Vigna mungo</name>
    <name type="common">Black gram</name>
    <name type="synonym">Phaseolus mungo</name>
    <dbReference type="NCBI Taxonomy" id="3915"/>
    <lineage>
        <taxon>Eukaryota</taxon>
        <taxon>Viridiplantae</taxon>
        <taxon>Streptophyta</taxon>
        <taxon>Embryophyta</taxon>
        <taxon>Tracheophyta</taxon>
        <taxon>Spermatophyta</taxon>
        <taxon>Magnoliopsida</taxon>
        <taxon>eudicotyledons</taxon>
        <taxon>Gunneridae</taxon>
        <taxon>Pentapetalae</taxon>
        <taxon>rosids</taxon>
        <taxon>fabids</taxon>
        <taxon>Fabales</taxon>
        <taxon>Fabaceae</taxon>
        <taxon>Papilionoideae</taxon>
        <taxon>50 kb inversion clade</taxon>
        <taxon>NPAAA clade</taxon>
        <taxon>indigoferoid/millettioid clade</taxon>
        <taxon>Phaseoleae</taxon>
        <taxon>Vigna</taxon>
    </lineage>
</organism>
<sequence>MRGGGKAESTTEATVVDLPAGIVHVIPSHITRIPTFLLLSQPIFIFTLVSICISTGKPFFIFRPDHNLINELEPRSCEPDNTTRRLVWLFLSEVKAVTKSFPTGMELEKIVTKKGVIEENKVVVGVFGNESEVEERDEV</sequence>
<accession>A0AAQ3NFD9</accession>
<reference evidence="1 2" key="1">
    <citation type="journal article" date="2023" name="Life. Sci Alliance">
        <title>Evolutionary insights into 3D genome organization and epigenetic landscape of Vigna mungo.</title>
        <authorList>
            <person name="Junaid A."/>
            <person name="Singh B."/>
            <person name="Bhatia S."/>
        </authorList>
    </citation>
    <scope>NUCLEOTIDE SEQUENCE [LARGE SCALE GENOMIC DNA]</scope>
    <source>
        <strain evidence="1">Urdbean</strain>
    </source>
</reference>
<dbReference type="Proteomes" id="UP001374535">
    <property type="component" value="Chromosome 6"/>
</dbReference>
<keyword evidence="2" id="KW-1185">Reference proteome</keyword>
<evidence type="ECO:0000313" key="1">
    <source>
        <dbReference type="EMBL" id="WVZ07043.1"/>
    </source>
</evidence>